<dbReference type="Gene3D" id="1.10.472.80">
    <property type="entry name" value="Ypt/Rab-GAP domain of gyp1p, domain 3"/>
    <property type="match status" value="1"/>
</dbReference>
<dbReference type="SUPFAM" id="SSF56112">
    <property type="entry name" value="Protein kinase-like (PK-like)"/>
    <property type="match status" value="1"/>
</dbReference>
<dbReference type="SMART" id="SM00164">
    <property type="entry name" value="TBC"/>
    <property type="match status" value="1"/>
</dbReference>
<reference evidence="4 5" key="1">
    <citation type="journal article" date="2008" name="Nature">
        <title>The Trichoplax genome and the nature of placozoans.</title>
        <authorList>
            <person name="Srivastava M."/>
            <person name="Begovic E."/>
            <person name="Chapman J."/>
            <person name="Putnam N.H."/>
            <person name="Hellsten U."/>
            <person name="Kawashima T."/>
            <person name="Kuo A."/>
            <person name="Mitros T."/>
            <person name="Salamov A."/>
            <person name="Carpenter M.L."/>
            <person name="Signorovitch A.Y."/>
            <person name="Moreno M.A."/>
            <person name="Kamm K."/>
            <person name="Grimwood J."/>
            <person name="Schmutz J."/>
            <person name="Shapiro H."/>
            <person name="Grigoriev I.V."/>
            <person name="Buss L.W."/>
            <person name="Schierwater B."/>
            <person name="Dellaporta S.L."/>
            <person name="Rokhsar D.S."/>
        </authorList>
    </citation>
    <scope>NUCLEOTIDE SEQUENCE [LARGE SCALE GENOMIC DNA]</scope>
    <source>
        <strain evidence="4 5">Grell-BS-1999</strain>
    </source>
</reference>
<keyword evidence="5" id="KW-1185">Reference proteome</keyword>
<dbReference type="FunCoup" id="B3RY32">
    <property type="interactions" value="1269"/>
</dbReference>
<dbReference type="InParanoid" id="B3RY32"/>
<dbReference type="SUPFAM" id="SSF47923">
    <property type="entry name" value="Ypt/Rab-GAP domain of gyp1p"/>
    <property type="match status" value="2"/>
</dbReference>
<feature type="domain" description="Protein kinase" evidence="2">
    <location>
        <begin position="1"/>
        <end position="250"/>
    </location>
</feature>
<evidence type="ECO:0000256" key="1">
    <source>
        <dbReference type="ARBA" id="ARBA00022468"/>
    </source>
</evidence>
<dbReference type="CTD" id="6754069"/>
<dbReference type="EMBL" id="DS985245">
    <property type="protein sequence ID" value="EDV24530.1"/>
    <property type="molecule type" value="Genomic_DNA"/>
</dbReference>
<feature type="non-terminal residue" evidence="4">
    <location>
        <position position="633"/>
    </location>
</feature>
<dbReference type="GO" id="GO:0004672">
    <property type="term" value="F:protein kinase activity"/>
    <property type="evidence" value="ECO:0007669"/>
    <property type="project" value="InterPro"/>
</dbReference>
<evidence type="ECO:0008006" key="6">
    <source>
        <dbReference type="Google" id="ProtNLM"/>
    </source>
</evidence>
<dbReference type="InterPro" id="IPR000195">
    <property type="entry name" value="Rab-GAP-TBC_dom"/>
</dbReference>
<dbReference type="InterPro" id="IPR035969">
    <property type="entry name" value="Rab-GAP_TBC_sf"/>
</dbReference>
<feature type="non-terminal residue" evidence="4">
    <location>
        <position position="1"/>
    </location>
</feature>
<dbReference type="eggNOG" id="KOG1093">
    <property type="taxonomic scope" value="Eukaryota"/>
</dbReference>
<dbReference type="Pfam" id="PF00566">
    <property type="entry name" value="RabGAP-TBC"/>
    <property type="match status" value="1"/>
</dbReference>
<dbReference type="InterPro" id="IPR011009">
    <property type="entry name" value="Kinase-like_dom_sf"/>
</dbReference>
<dbReference type="PANTHER" id="PTHR22957">
    <property type="entry name" value="TBC1 DOMAIN FAMILY MEMBER GTPASE-ACTIVATING PROTEIN"/>
    <property type="match status" value="1"/>
</dbReference>
<dbReference type="KEGG" id="tad:TRIADDRAFT_11272"/>
<dbReference type="Pfam" id="PF00069">
    <property type="entry name" value="Pkinase"/>
    <property type="match status" value="1"/>
</dbReference>
<dbReference type="AlphaFoldDB" id="B3RY32"/>
<dbReference type="PROSITE" id="PS50086">
    <property type="entry name" value="TBC_RABGAP"/>
    <property type="match status" value="1"/>
</dbReference>
<dbReference type="HOGENOM" id="CLU_011160_0_0_1"/>
<dbReference type="Proteomes" id="UP000009022">
    <property type="component" value="Unassembled WGS sequence"/>
</dbReference>
<dbReference type="CDD" id="cd00180">
    <property type="entry name" value="PKc"/>
    <property type="match status" value="1"/>
</dbReference>
<dbReference type="PROSITE" id="PS50011">
    <property type="entry name" value="PROTEIN_KINASE_DOM"/>
    <property type="match status" value="1"/>
</dbReference>
<dbReference type="PANTHER" id="PTHR22957:SF168">
    <property type="entry name" value="TBC DOMAIN-CONTAINING PROTEIN KINASE-LIKE PROTEIN"/>
    <property type="match status" value="1"/>
</dbReference>
<dbReference type="GO" id="GO:0005096">
    <property type="term" value="F:GTPase activator activity"/>
    <property type="evidence" value="ECO:0000318"/>
    <property type="project" value="GO_Central"/>
</dbReference>
<dbReference type="GeneID" id="6754069"/>
<evidence type="ECO:0000313" key="4">
    <source>
        <dbReference type="EMBL" id="EDV24530.1"/>
    </source>
</evidence>
<dbReference type="RefSeq" id="XP_002112420.1">
    <property type="nucleotide sequence ID" value="XM_002112384.1"/>
</dbReference>
<sequence>LGVSTFLAAPLPANKYGINGLPLTPNSIKILGRFQLLKSISHPYLCQYIDLVRGKHERLFVVCEYNKINLQDCIRSGRQLSATTIAQVGYQILQALAFLNTYEIVHRSLTPFNVSLASEGNIKLSHFGLYYVTHFGSLTTFPIGYPPYLPPEAIVAGPNYAAELGPSGFKVDVWSVGIILLEMVIFVKVFCHVKYTITFSVLSKLYSLIPKSNIKLGIICTNLIFLCKLCLSRLLPKQLLDDELFEELRIKQPVRSEILLEDCYFTLVFTCLKLFEEVYYIWSLAAGDLESLLKKSKLIKSEPPICSMPNLTTNDGYAFGQPKDRLNLHDNSVQILPLEKVLEKIESINGIELYPLIEYSHSTEETKETAKLPPIIKERDVCYQTHRIILFQRLLEGYPHTLKTLFSEAATDIPPLLRGKVWSALLGIRGNVQEIYDLIDKETPNSTDRQIEVDIPRCHQYDGLLSSPTGHIKFKRILKAWVVSHTDLVYWQGLDSLCAPFLHLHFNNEALAFASLCAFISKYLHNFFLKDNSHVIKEYLAVFSQMIAYHDPELMDHLDNISFIPDLFAIPWFLTVYTHVFPLLKIFHLWDALLLGNSSFPLFIGLGLLFQLRSELLSSGFNECILLFSDLPG</sequence>
<dbReference type="OMA" id="THTDRQI"/>
<evidence type="ECO:0000259" key="2">
    <source>
        <dbReference type="PROSITE" id="PS50011"/>
    </source>
</evidence>
<gene>
    <name evidence="4" type="ORF">TRIADDRAFT_11272</name>
</gene>
<feature type="domain" description="Rab-GAP TBC" evidence="3">
    <location>
        <begin position="412"/>
        <end position="597"/>
    </location>
</feature>
<dbReference type="PhylomeDB" id="B3RY32"/>
<dbReference type="InterPro" id="IPR000719">
    <property type="entry name" value="Prot_kinase_dom"/>
</dbReference>
<organism evidence="4 5">
    <name type="scientific">Trichoplax adhaerens</name>
    <name type="common">Trichoplax reptans</name>
    <dbReference type="NCBI Taxonomy" id="10228"/>
    <lineage>
        <taxon>Eukaryota</taxon>
        <taxon>Metazoa</taxon>
        <taxon>Placozoa</taxon>
        <taxon>Uniplacotomia</taxon>
        <taxon>Trichoplacea</taxon>
        <taxon>Trichoplacidae</taxon>
        <taxon>Trichoplax</taxon>
    </lineage>
</organism>
<keyword evidence="1" id="KW-0343">GTPase activation</keyword>
<dbReference type="OrthoDB" id="1668230at2759"/>
<protein>
    <recommendedName>
        <fullName evidence="6">Protein kinase domain-containing protein</fullName>
    </recommendedName>
</protein>
<dbReference type="FunFam" id="1.10.8.270:FF:000012">
    <property type="entry name" value="TBC domain-containing protein kinase-like protein-like"/>
    <property type="match status" value="1"/>
</dbReference>
<dbReference type="GO" id="GO:0005524">
    <property type="term" value="F:ATP binding"/>
    <property type="evidence" value="ECO:0007669"/>
    <property type="project" value="InterPro"/>
</dbReference>
<dbReference type="Gene3D" id="1.10.510.10">
    <property type="entry name" value="Transferase(Phosphotransferase) domain 1"/>
    <property type="match status" value="1"/>
</dbReference>
<name>B3RY32_TRIAD</name>
<accession>B3RY32</accession>
<evidence type="ECO:0000259" key="3">
    <source>
        <dbReference type="PROSITE" id="PS50086"/>
    </source>
</evidence>
<dbReference type="Gene3D" id="1.10.8.270">
    <property type="entry name" value="putative rabgap domain of human tbc1 domain family member 14 like domains"/>
    <property type="match status" value="1"/>
</dbReference>
<proteinExistence type="predicted"/>
<dbReference type="STRING" id="10228.B3RY32"/>
<evidence type="ECO:0000313" key="5">
    <source>
        <dbReference type="Proteomes" id="UP000009022"/>
    </source>
</evidence>